<comment type="caution">
    <text evidence="2">The sequence shown here is derived from an EMBL/GenBank/DDBJ whole genome shotgun (WGS) entry which is preliminary data.</text>
</comment>
<feature type="compositionally biased region" description="Polar residues" evidence="1">
    <location>
        <begin position="46"/>
        <end position="61"/>
    </location>
</feature>
<proteinExistence type="predicted"/>
<evidence type="ECO:0000313" key="3">
    <source>
        <dbReference type="Proteomes" id="UP000765509"/>
    </source>
</evidence>
<keyword evidence="3" id="KW-1185">Reference proteome</keyword>
<evidence type="ECO:0000313" key="2">
    <source>
        <dbReference type="EMBL" id="MBW0464801.1"/>
    </source>
</evidence>
<feature type="region of interest" description="Disordered" evidence="1">
    <location>
        <begin position="46"/>
        <end position="67"/>
    </location>
</feature>
<gene>
    <name evidence="2" type="ORF">O181_004516</name>
</gene>
<reference evidence="2" key="1">
    <citation type="submission" date="2021-03" db="EMBL/GenBank/DDBJ databases">
        <title>Draft genome sequence of rust myrtle Austropuccinia psidii MF-1, a brazilian biotype.</title>
        <authorList>
            <person name="Quecine M.C."/>
            <person name="Pachon D.M.R."/>
            <person name="Bonatelli M.L."/>
            <person name="Correr F.H."/>
            <person name="Franceschini L.M."/>
            <person name="Leite T.F."/>
            <person name="Margarido G.R.A."/>
            <person name="Almeida C.A."/>
            <person name="Ferrarezi J.A."/>
            <person name="Labate C.A."/>
        </authorList>
    </citation>
    <scope>NUCLEOTIDE SEQUENCE</scope>
    <source>
        <strain evidence="2">MF-1</strain>
    </source>
</reference>
<evidence type="ECO:0000256" key="1">
    <source>
        <dbReference type="SAM" id="MobiDB-lite"/>
    </source>
</evidence>
<dbReference type="EMBL" id="AVOT02000883">
    <property type="protein sequence ID" value="MBW0464801.1"/>
    <property type="molecule type" value="Genomic_DNA"/>
</dbReference>
<accession>A0A9Q3GF34</accession>
<dbReference type="AlphaFoldDB" id="A0A9Q3GF34"/>
<name>A0A9Q3GF34_9BASI</name>
<sequence length="126" mass="14251">MKKFEDHKKWRWVKRMVIMKKKKLTHQVSKKNKTSSKMTMERGLLTTRQGSAISCANSTNPAGDERARTAAWAISPPYIGHTMVGAERQAALSRGAWTTSTSDNAALKRLSVRELNPGHPRDKRVY</sequence>
<dbReference type="Proteomes" id="UP000765509">
    <property type="component" value="Unassembled WGS sequence"/>
</dbReference>
<organism evidence="2 3">
    <name type="scientific">Austropuccinia psidii MF-1</name>
    <dbReference type="NCBI Taxonomy" id="1389203"/>
    <lineage>
        <taxon>Eukaryota</taxon>
        <taxon>Fungi</taxon>
        <taxon>Dikarya</taxon>
        <taxon>Basidiomycota</taxon>
        <taxon>Pucciniomycotina</taxon>
        <taxon>Pucciniomycetes</taxon>
        <taxon>Pucciniales</taxon>
        <taxon>Sphaerophragmiaceae</taxon>
        <taxon>Austropuccinia</taxon>
    </lineage>
</organism>
<protein>
    <submittedName>
        <fullName evidence="2">Uncharacterized protein</fullName>
    </submittedName>
</protein>